<keyword evidence="6 7" id="KW-0472">Membrane</keyword>
<feature type="transmembrane region" description="Helical" evidence="7">
    <location>
        <begin position="166"/>
        <end position="186"/>
    </location>
</feature>
<proteinExistence type="predicted"/>
<evidence type="ECO:0000256" key="7">
    <source>
        <dbReference type="SAM" id="Phobius"/>
    </source>
</evidence>
<sequence>MIHIPKIRENWHFKVLIILLSKGLSSLGDYIYLICINIYILKNTNSPILVSSIWVIPYAASILTKFWSGSVLDKSNKKIFMILINVFSGILLIFMVYVKNLAIIYLLIFFLNIGSSIYNSASFPYFTESIPPNKRTRLNSIQGMLNCGSAVIGPAAAGIILKFSTVSTAIIVNSMSFFAAAILLSLMPTYKIKNNNLANKSPNIAKSLAADWKNTYDFMIYKNSKFAILNFLYIIIIVISASLDSQEVVFATKILKLNSSEYSILFAMAGAGYVLGCSLLTILGNKISNKNLLKFGSIFSALGFIMYSFSNSLIIAGTGFLMVGFFQSLCSTGYTTSLQENIPISILSRITSSISFFQSILTIIFMFLIGVLSTYIGIRHVIISSSILIFILSIVMSHIININNINTLENNIKT</sequence>
<dbReference type="Gene3D" id="1.20.1250.20">
    <property type="entry name" value="MFS general substrate transporter like domains"/>
    <property type="match status" value="1"/>
</dbReference>
<dbReference type="InterPro" id="IPR036259">
    <property type="entry name" value="MFS_trans_sf"/>
</dbReference>
<evidence type="ECO:0000313" key="8">
    <source>
        <dbReference type="EMBL" id="NMM63783.1"/>
    </source>
</evidence>
<dbReference type="AlphaFoldDB" id="A0A7Y0HQG4"/>
<evidence type="ECO:0000256" key="3">
    <source>
        <dbReference type="ARBA" id="ARBA00022475"/>
    </source>
</evidence>
<keyword evidence="3" id="KW-1003">Cell membrane</keyword>
<keyword evidence="9" id="KW-1185">Reference proteome</keyword>
<dbReference type="GO" id="GO:0005886">
    <property type="term" value="C:plasma membrane"/>
    <property type="evidence" value="ECO:0007669"/>
    <property type="project" value="UniProtKB-SubCell"/>
</dbReference>
<feature type="transmembrane region" description="Helical" evidence="7">
    <location>
        <begin position="103"/>
        <end position="126"/>
    </location>
</feature>
<evidence type="ECO:0000256" key="6">
    <source>
        <dbReference type="ARBA" id="ARBA00023136"/>
    </source>
</evidence>
<evidence type="ECO:0000256" key="4">
    <source>
        <dbReference type="ARBA" id="ARBA00022692"/>
    </source>
</evidence>
<keyword evidence="4 7" id="KW-0812">Transmembrane</keyword>
<evidence type="ECO:0000256" key="1">
    <source>
        <dbReference type="ARBA" id="ARBA00004651"/>
    </source>
</evidence>
<dbReference type="CDD" id="cd06173">
    <property type="entry name" value="MFS_MefA_like"/>
    <property type="match status" value="1"/>
</dbReference>
<name>A0A7Y0HQG4_9CLOT</name>
<dbReference type="PANTHER" id="PTHR43266:SF2">
    <property type="entry name" value="MAJOR FACILITATOR SUPERFAMILY (MFS) PROFILE DOMAIN-CONTAINING PROTEIN"/>
    <property type="match status" value="1"/>
</dbReference>
<organism evidence="8 9">
    <name type="scientific">Clostridium muellerianum</name>
    <dbReference type="NCBI Taxonomy" id="2716538"/>
    <lineage>
        <taxon>Bacteria</taxon>
        <taxon>Bacillati</taxon>
        <taxon>Bacillota</taxon>
        <taxon>Clostridia</taxon>
        <taxon>Eubacteriales</taxon>
        <taxon>Clostridiaceae</taxon>
        <taxon>Clostridium</taxon>
    </lineage>
</organism>
<feature type="transmembrane region" description="Helical" evidence="7">
    <location>
        <begin position="263"/>
        <end position="283"/>
    </location>
</feature>
<feature type="transmembrane region" description="Helical" evidence="7">
    <location>
        <begin position="46"/>
        <end position="67"/>
    </location>
</feature>
<dbReference type="PANTHER" id="PTHR43266">
    <property type="entry name" value="MACROLIDE-EFFLUX PROTEIN"/>
    <property type="match status" value="1"/>
</dbReference>
<keyword evidence="5 7" id="KW-1133">Transmembrane helix</keyword>
<dbReference type="Pfam" id="PF07690">
    <property type="entry name" value="MFS_1"/>
    <property type="match status" value="1"/>
</dbReference>
<comment type="caution">
    <text evidence="8">The sequence shown here is derived from an EMBL/GenBank/DDBJ whole genome shotgun (WGS) entry which is preliminary data.</text>
</comment>
<dbReference type="GO" id="GO:0022857">
    <property type="term" value="F:transmembrane transporter activity"/>
    <property type="evidence" value="ECO:0007669"/>
    <property type="project" value="InterPro"/>
</dbReference>
<evidence type="ECO:0000256" key="5">
    <source>
        <dbReference type="ARBA" id="ARBA00022989"/>
    </source>
</evidence>
<dbReference type="PRINTS" id="PR01988">
    <property type="entry name" value="EXPORTERBACE"/>
</dbReference>
<feature type="transmembrane region" description="Helical" evidence="7">
    <location>
        <begin position="226"/>
        <end position="243"/>
    </location>
</feature>
<dbReference type="InterPro" id="IPR022324">
    <property type="entry name" value="Bacilysin_exporter_BacE_put"/>
</dbReference>
<dbReference type="Proteomes" id="UP000537131">
    <property type="component" value="Unassembled WGS sequence"/>
</dbReference>
<keyword evidence="2" id="KW-0813">Transport</keyword>
<feature type="transmembrane region" description="Helical" evidence="7">
    <location>
        <begin position="381"/>
        <end position="400"/>
    </location>
</feature>
<dbReference type="RefSeq" id="WP_169298366.1">
    <property type="nucleotide sequence ID" value="NZ_JABBNI010000025.1"/>
</dbReference>
<feature type="transmembrane region" description="Helical" evidence="7">
    <location>
        <begin position="304"/>
        <end position="326"/>
    </location>
</feature>
<gene>
    <name evidence="8" type="ORF">HBE96_14090</name>
</gene>
<feature type="transmembrane region" description="Helical" evidence="7">
    <location>
        <begin position="346"/>
        <end position="369"/>
    </location>
</feature>
<evidence type="ECO:0000256" key="2">
    <source>
        <dbReference type="ARBA" id="ARBA00022448"/>
    </source>
</evidence>
<comment type="subcellular location">
    <subcellularLocation>
        <location evidence="1">Cell membrane</location>
        <topology evidence="1">Multi-pass membrane protein</topology>
    </subcellularLocation>
</comment>
<feature type="transmembrane region" description="Helical" evidence="7">
    <location>
        <begin position="138"/>
        <end position="160"/>
    </location>
</feature>
<reference evidence="8 9" key="1">
    <citation type="submission" date="2020-06" db="EMBL/GenBank/DDBJ databases">
        <title>Complete Genome Sequence of Clostridium muelleri sp. nov. P21T, an Acid-Alcohol Producing Acetogen Isolated from Old Hay.</title>
        <authorList>
            <person name="Duncan K.E."/>
            <person name="Tanner R.S."/>
        </authorList>
    </citation>
    <scope>NUCLEOTIDE SEQUENCE [LARGE SCALE GENOMIC DNA]</scope>
    <source>
        <strain evidence="8 9">P21</strain>
    </source>
</reference>
<dbReference type="EMBL" id="JABBNI010000025">
    <property type="protein sequence ID" value="NMM63783.1"/>
    <property type="molecule type" value="Genomic_DNA"/>
</dbReference>
<feature type="transmembrane region" description="Helical" evidence="7">
    <location>
        <begin position="79"/>
        <end position="97"/>
    </location>
</feature>
<accession>A0A7Y0HQG4</accession>
<evidence type="ECO:0000313" key="9">
    <source>
        <dbReference type="Proteomes" id="UP000537131"/>
    </source>
</evidence>
<feature type="transmembrane region" description="Helical" evidence="7">
    <location>
        <begin position="12"/>
        <end position="40"/>
    </location>
</feature>
<dbReference type="SUPFAM" id="SSF103473">
    <property type="entry name" value="MFS general substrate transporter"/>
    <property type="match status" value="1"/>
</dbReference>
<dbReference type="InterPro" id="IPR011701">
    <property type="entry name" value="MFS"/>
</dbReference>
<protein>
    <submittedName>
        <fullName evidence="8">MFS transporter</fullName>
    </submittedName>
</protein>